<evidence type="ECO:0000313" key="2">
    <source>
        <dbReference type="Proteomes" id="UP000324897"/>
    </source>
</evidence>
<proteinExistence type="predicted"/>
<dbReference type="EMBL" id="RWGY01000314">
    <property type="protein sequence ID" value="TVU02517.1"/>
    <property type="molecule type" value="Genomic_DNA"/>
</dbReference>
<name>A0A5J9SUD3_9POAL</name>
<organism evidence="1 2">
    <name type="scientific">Eragrostis curvula</name>
    <name type="common">weeping love grass</name>
    <dbReference type="NCBI Taxonomy" id="38414"/>
    <lineage>
        <taxon>Eukaryota</taxon>
        <taxon>Viridiplantae</taxon>
        <taxon>Streptophyta</taxon>
        <taxon>Embryophyta</taxon>
        <taxon>Tracheophyta</taxon>
        <taxon>Spermatophyta</taxon>
        <taxon>Magnoliopsida</taxon>
        <taxon>Liliopsida</taxon>
        <taxon>Poales</taxon>
        <taxon>Poaceae</taxon>
        <taxon>PACMAD clade</taxon>
        <taxon>Chloridoideae</taxon>
        <taxon>Eragrostideae</taxon>
        <taxon>Eragrostidinae</taxon>
        <taxon>Eragrostis</taxon>
    </lineage>
</organism>
<accession>A0A5J9SUD3</accession>
<keyword evidence="2" id="KW-1185">Reference proteome</keyword>
<comment type="caution">
    <text evidence="1">The sequence shown here is derived from an EMBL/GenBank/DDBJ whole genome shotgun (WGS) entry which is preliminary data.</text>
</comment>
<dbReference type="AlphaFoldDB" id="A0A5J9SUD3"/>
<gene>
    <name evidence="1" type="ORF">EJB05_51927</name>
</gene>
<protein>
    <submittedName>
        <fullName evidence="1">Uncharacterized protein</fullName>
    </submittedName>
</protein>
<dbReference type="Gramene" id="TVU02517">
    <property type="protein sequence ID" value="TVU02517"/>
    <property type="gene ID" value="EJB05_51927"/>
</dbReference>
<evidence type="ECO:0000313" key="1">
    <source>
        <dbReference type="EMBL" id="TVU02517.1"/>
    </source>
</evidence>
<sequence>MAAQALPLLRWGRTASSLRALSCPAAAPRILFSSLPPPRRRPLRGGSKVMLKGMDYTRSSRIGCRSRGSGRGRP</sequence>
<reference evidence="1 2" key="1">
    <citation type="journal article" date="2019" name="Sci. Rep.">
        <title>A high-quality genome of Eragrostis curvula grass provides insights into Poaceae evolution and supports new strategies to enhance forage quality.</title>
        <authorList>
            <person name="Carballo J."/>
            <person name="Santos B.A.C.M."/>
            <person name="Zappacosta D."/>
            <person name="Garbus I."/>
            <person name="Selva J.P."/>
            <person name="Gallo C.A."/>
            <person name="Diaz A."/>
            <person name="Albertini E."/>
            <person name="Caccamo M."/>
            <person name="Echenique V."/>
        </authorList>
    </citation>
    <scope>NUCLEOTIDE SEQUENCE [LARGE SCALE GENOMIC DNA]</scope>
    <source>
        <strain evidence="2">cv. Victoria</strain>
        <tissue evidence="1">Leaf</tissue>
    </source>
</reference>
<dbReference type="Proteomes" id="UP000324897">
    <property type="component" value="Unassembled WGS sequence"/>
</dbReference>